<evidence type="ECO:0000313" key="1">
    <source>
        <dbReference type="EnsemblPlants" id="AVESA.00010b.r2.4AG0652160.1.CDS"/>
    </source>
</evidence>
<protein>
    <submittedName>
        <fullName evidence="1">Uncharacterized protein</fullName>
    </submittedName>
</protein>
<proteinExistence type="predicted"/>
<sequence length="494" mass="55952">MVISTSASACQVREQSGPEEGVRPLSGIKKEPSSHPRLAQRVSEYWYEEAEQRLWPNSDELEMEGLLGAINFPDRQVLVEEWTNEARQFEAEFGEIEMKIHRFPASLRGLGRRYIVPMAVAIGMYHHSSRNLQEMEKVKRVAAHHFIKDSGHTFDEMYAAVFSIIGTSRGFYDTKLDVGDVESADVMFIDGCFLLQYMLMCTGRAKLPPSLLSCFESNQACISNDIMLLENQLPWLVIETLRRFRSVHVEEFIGKMGRTLQIRGGMDRGPVVLDGGYTPPHLLGILWFYKTGSRNSGATLSDPDGFRSMSKIISAIELEEIGIKLTAGKTTKFMDMGIKKGFLSCDIFLAPLLLDDIRSCWLVNMAAFEVSVGMATSAGHGTYQIKAVVCSYLAVLAMLMDREEDVHELRSKRLVQGELTNKETLDFFKMLVKRISGGPLYIHIMKEVEAYKLNRWIWIKVHHFVYKNFKAIFTVFSIIGVLVGIFKTLLSLKK</sequence>
<reference evidence="1" key="2">
    <citation type="submission" date="2025-09" db="UniProtKB">
        <authorList>
            <consortium name="EnsemblPlants"/>
        </authorList>
    </citation>
    <scope>IDENTIFICATION</scope>
</reference>
<name>A0ACD5WKS4_AVESA</name>
<reference evidence="1" key="1">
    <citation type="submission" date="2021-05" db="EMBL/GenBank/DDBJ databases">
        <authorList>
            <person name="Scholz U."/>
            <person name="Mascher M."/>
            <person name="Fiebig A."/>
        </authorList>
    </citation>
    <scope>NUCLEOTIDE SEQUENCE [LARGE SCALE GENOMIC DNA]</scope>
</reference>
<dbReference type="Proteomes" id="UP001732700">
    <property type="component" value="Chromosome 4A"/>
</dbReference>
<evidence type="ECO:0000313" key="2">
    <source>
        <dbReference type="Proteomes" id="UP001732700"/>
    </source>
</evidence>
<accession>A0ACD5WKS4</accession>
<organism evidence="1 2">
    <name type="scientific">Avena sativa</name>
    <name type="common">Oat</name>
    <dbReference type="NCBI Taxonomy" id="4498"/>
    <lineage>
        <taxon>Eukaryota</taxon>
        <taxon>Viridiplantae</taxon>
        <taxon>Streptophyta</taxon>
        <taxon>Embryophyta</taxon>
        <taxon>Tracheophyta</taxon>
        <taxon>Spermatophyta</taxon>
        <taxon>Magnoliopsida</taxon>
        <taxon>Liliopsida</taxon>
        <taxon>Poales</taxon>
        <taxon>Poaceae</taxon>
        <taxon>BOP clade</taxon>
        <taxon>Pooideae</taxon>
        <taxon>Poodae</taxon>
        <taxon>Poeae</taxon>
        <taxon>Poeae Chloroplast Group 1 (Aveneae type)</taxon>
        <taxon>Aveninae</taxon>
        <taxon>Avena</taxon>
    </lineage>
</organism>
<dbReference type="EnsemblPlants" id="AVESA.00010b.r2.4AG0652160.1">
    <property type="protein sequence ID" value="AVESA.00010b.r2.4AG0652160.1.CDS"/>
    <property type="gene ID" value="AVESA.00010b.r2.4AG0652160"/>
</dbReference>
<keyword evidence="2" id="KW-1185">Reference proteome</keyword>